<reference evidence="1 2" key="1">
    <citation type="submission" date="2016-09" db="EMBL/GenBank/DDBJ databases">
        <title>Complete genome sequence of Deltia acidovorans CM13 isolated from murine proximal colonic tissue.</title>
        <authorList>
            <person name="Saffarian A."/>
        </authorList>
    </citation>
    <scope>NUCLEOTIDE SEQUENCE [LARGE SCALE GENOMIC DNA]</scope>
    <source>
        <strain evidence="1 2">CM13</strain>
    </source>
</reference>
<gene>
    <name evidence="1" type="ORF">BI380_00020</name>
</gene>
<protein>
    <submittedName>
        <fullName evidence="1">Uncharacterized protein</fullName>
    </submittedName>
</protein>
<evidence type="ECO:0000313" key="2">
    <source>
        <dbReference type="Proteomes" id="UP000095607"/>
    </source>
</evidence>
<dbReference type="Proteomes" id="UP000095607">
    <property type="component" value="Chromosome"/>
</dbReference>
<keyword evidence="2" id="KW-1185">Reference proteome</keyword>
<organism evidence="1 2">
    <name type="scientific">Delftia tsuruhatensis</name>
    <dbReference type="NCBI Taxonomy" id="180282"/>
    <lineage>
        <taxon>Bacteria</taxon>
        <taxon>Pseudomonadati</taxon>
        <taxon>Pseudomonadota</taxon>
        <taxon>Betaproteobacteria</taxon>
        <taxon>Burkholderiales</taxon>
        <taxon>Comamonadaceae</taxon>
        <taxon>Delftia</taxon>
    </lineage>
</organism>
<proteinExistence type="predicted"/>
<name>A0ABM6DXU7_9BURK</name>
<evidence type="ECO:0000313" key="1">
    <source>
        <dbReference type="EMBL" id="AOU99855.1"/>
    </source>
</evidence>
<dbReference type="RefSeq" id="WP_070080279.1">
    <property type="nucleotide sequence ID" value="NZ_CP017420.1"/>
</dbReference>
<sequence>MLIHKDLKGDAGGPEHQALKGMLDVGNTFMTDRRDGSEVQRSGEFVTLRRTGGEVVQLVSLWEPPDARRLTDGYAQAVPDDVAPPAPGAPDAVPRVQLMASALDEQQGPLSFSSLAASKLQTRVPRFTRVETRVETADHATKNGKRRLFSLGDGTVLLVREVSAAGDTRYSRG</sequence>
<dbReference type="EMBL" id="CP017420">
    <property type="protein sequence ID" value="AOU99855.1"/>
    <property type="molecule type" value="Genomic_DNA"/>
</dbReference>
<accession>A0ABM6DXU7</accession>